<evidence type="ECO:0000313" key="4">
    <source>
        <dbReference type="Proteomes" id="UP000002204"/>
    </source>
</evidence>
<dbReference type="Pfam" id="PF01636">
    <property type="entry name" value="APH"/>
    <property type="match status" value="1"/>
</dbReference>
<dbReference type="PANTHER" id="PTHR21064">
    <property type="entry name" value="AMINOGLYCOSIDE PHOSPHOTRANSFERASE DOMAIN-CONTAINING PROTEIN-RELATED"/>
    <property type="match status" value="1"/>
</dbReference>
<dbReference type="InterPro" id="IPR002575">
    <property type="entry name" value="Aminoglycoside_PTrfase"/>
</dbReference>
<feature type="domain" description="Aminoglycoside phosphotransferase" evidence="2">
    <location>
        <begin position="70"/>
        <end position="295"/>
    </location>
</feature>
<organism evidence="3 4">
    <name type="scientific">Rhodococcus erythropolis (strain PR4 / NBRC 100887)</name>
    <dbReference type="NCBI Taxonomy" id="234621"/>
    <lineage>
        <taxon>Bacteria</taxon>
        <taxon>Bacillati</taxon>
        <taxon>Actinomycetota</taxon>
        <taxon>Actinomycetes</taxon>
        <taxon>Mycobacteriales</taxon>
        <taxon>Nocardiaceae</taxon>
        <taxon>Rhodococcus</taxon>
        <taxon>Rhodococcus erythropolis group</taxon>
    </lineage>
</organism>
<evidence type="ECO:0000313" key="3">
    <source>
        <dbReference type="EMBL" id="BAH36176.1"/>
    </source>
</evidence>
<comment type="similarity">
    <text evidence="1">Belongs to the pseudomonas-type ThrB family.</text>
</comment>
<dbReference type="InterPro" id="IPR050249">
    <property type="entry name" value="Pseudomonas-type_ThrB"/>
</dbReference>
<protein>
    <recommendedName>
        <fullName evidence="2">Aminoglycoside phosphotransferase domain-containing protein</fullName>
    </recommendedName>
</protein>
<dbReference type="KEGG" id="rer:RER_54680"/>
<dbReference type="Proteomes" id="UP000002204">
    <property type="component" value="Chromosome"/>
</dbReference>
<dbReference type="eggNOG" id="COG2334">
    <property type="taxonomic scope" value="Bacteria"/>
</dbReference>
<dbReference type="PANTHER" id="PTHR21064:SF6">
    <property type="entry name" value="AMINOGLYCOSIDE PHOSPHOTRANSFERASE DOMAIN-CONTAINING PROTEIN"/>
    <property type="match status" value="1"/>
</dbReference>
<name>C0ZSI4_RHOE4</name>
<reference evidence="3 4" key="2">
    <citation type="journal article" date="2006" name="Environ. Microbiol.">
        <title>Sequence analysis of three plasmids harboured in Rhodococcus erythropolis strain PR4.</title>
        <authorList>
            <person name="Sekine M."/>
            <person name="Tanikawa S."/>
            <person name="Omata S."/>
            <person name="Saito M."/>
            <person name="Fujisawa T."/>
            <person name="Tsukatani N."/>
            <person name="Tajima T."/>
            <person name="Sekigawa T."/>
            <person name="Kosugi H."/>
            <person name="Matsuo Y."/>
            <person name="Nishiko R."/>
            <person name="Imamura K."/>
            <person name="Ito M."/>
            <person name="Narita H."/>
            <person name="Tago S."/>
            <person name="Fujita N."/>
            <person name="Harayama S."/>
        </authorList>
    </citation>
    <scope>NUCLEOTIDE SEQUENCE [LARGE SCALE GENOMIC DNA]</scope>
    <source>
        <strain evidence="4">PR4 / NBRC 100887</strain>
    </source>
</reference>
<dbReference type="HOGENOM" id="CLU_841395_0_0_11"/>
<dbReference type="SUPFAM" id="SSF56112">
    <property type="entry name" value="Protein kinase-like (PK-like)"/>
    <property type="match status" value="1"/>
</dbReference>
<proteinExistence type="inferred from homology"/>
<evidence type="ECO:0000256" key="1">
    <source>
        <dbReference type="ARBA" id="ARBA00038240"/>
    </source>
</evidence>
<dbReference type="Gene3D" id="3.90.1200.10">
    <property type="match status" value="1"/>
</dbReference>
<gene>
    <name evidence="3" type="ordered locus">RER_54680</name>
</gene>
<dbReference type="EMBL" id="AP008957">
    <property type="protein sequence ID" value="BAH36176.1"/>
    <property type="molecule type" value="Genomic_DNA"/>
</dbReference>
<dbReference type="GO" id="GO:0019202">
    <property type="term" value="F:amino acid kinase activity"/>
    <property type="evidence" value="ECO:0007669"/>
    <property type="project" value="TreeGrafter"/>
</dbReference>
<accession>C0ZSI4</accession>
<sequence>MTVFIPLESNSMLPLGLSMLWESVEPEAALEERFGFNSFGAATHWVSAVLEQTWGLTALECSRMAISDQNAIVWVASDRGGLVVKWSRATERFANLEASTRLLSALAGQGAPVPSPITSLNGLDRETLEGPSCAVSYTVLPELAGDWLDVQDHAAVRSAGACLAEIHRTLGATHVDGSVFSSRSTGLMERIGGWLENFDRGFAPEATRRLVDLLARASELDDQTQLVHNDFRAANILTRNSWTTGVLDFDDVVIDHRVSDLAKASVYLGTLFTDWRPTPIAVRQSLRAGYESVRPLSRSETEWFEILELWHGLMAIPGENDTAGWASAL</sequence>
<reference evidence="4" key="1">
    <citation type="submission" date="2005-03" db="EMBL/GenBank/DDBJ databases">
        <title>Comparison of the complete genome sequences of Rhodococcus erythropolis PR4 and Rhodococcus opacus B4.</title>
        <authorList>
            <person name="Takarada H."/>
            <person name="Sekine M."/>
            <person name="Hosoyama A."/>
            <person name="Yamada R."/>
            <person name="Fujisawa T."/>
            <person name="Omata S."/>
            <person name="Shimizu A."/>
            <person name="Tsukatani N."/>
            <person name="Tanikawa S."/>
            <person name="Fujita N."/>
            <person name="Harayama S."/>
        </authorList>
    </citation>
    <scope>NUCLEOTIDE SEQUENCE [LARGE SCALE GENOMIC DNA]</scope>
    <source>
        <strain evidence="4">PR4 / NBRC 100887</strain>
    </source>
</reference>
<dbReference type="AlphaFoldDB" id="C0ZSI4"/>
<dbReference type="InterPro" id="IPR011009">
    <property type="entry name" value="Kinase-like_dom_sf"/>
</dbReference>
<evidence type="ECO:0000259" key="2">
    <source>
        <dbReference type="Pfam" id="PF01636"/>
    </source>
</evidence>